<organism evidence="3 4">
    <name type="scientific">Eiseniibacteriota bacterium</name>
    <dbReference type="NCBI Taxonomy" id="2212470"/>
    <lineage>
        <taxon>Bacteria</taxon>
        <taxon>Candidatus Eiseniibacteriota</taxon>
    </lineage>
</organism>
<reference evidence="3" key="2">
    <citation type="journal article" date="2021" name="Microbiome">
        <title>Successional dynamics and alternative stable states in a saline activated sludge microbial community over 9 years.</title>
        <authorList>
            <person name="Wang Y."/>
            <person name="Ye J."/>
            <person name="Ju F."/>
            <person name="Liu L."/>
            <person name="Boyd J.A."/>
            <person name="Deng Y."/>
            <person name="Parks D.H."/>
            <person name="Jiang X."/>
            <person name="Yin X."/>
            <person name="Woodcroft B.J."/>
            <person name="Tyson G.W."/>
            <person name="Hugenholtz P."/>
            <person name="Polz M.F."/>
            <person name="Zhang T."/>
        </authorList>
    </citation>
    <scope>NUCLEOTIDE SEQUENCE</scope>
    <source>
        <strain evidence="3">HKST-UBA01</strain>
    </source>
</reference>
<protein>
    <submittedName>
        <fullName evidence="3">S49 family peptidase</fullName>
    </submittedName>
</protein>
<dbReference type="Gene3D" id="3.90.226.10">
    <property type="entry name" value="2-enoyl-CoA Hydratase, Chain A, domain 1"/>
    <property type="match status" value="1"/>
</dbReference>
<evidence type="ECO:0000259" key="2">
    <source>
        <dbReference type="Pfam" id="PF01343"/>
    </source>
</evidence>
<keyword evidence="1" id="KW-1133">Transmembrane helix</keyword>
<evidence type="ECO:0000313" key="4">
    <source>
        <dbReference type="Proteomes" id="UP000697710"/>
    </source>
</evidence>
<dbReference type="GO" id="GO:0006508">
    <property type="term" value="P:proteolysis"/>
    <property type="evidence" value="ECO:0007669"/>
    <property type="project" value="InterPro"/>
</dbReference>
<dbReference type="Pfam" id="PF01343">
    <property type="entry name" value="Peptidase_S49"/>
    <property type="match status" value="1"/>
</dbReference>
<keyword evidence="1" id="KW-0812">Transmembrane</keyword>
<gene>
    <name evidence="3" type="ORF">KC729_07775</name>
</gene>
<dbReference type="PANTHER" id="PTHR33209">
    <property type="entry name" value="PROTEASE 4"/>
    <property type="match status" value="1"/>
</dbReference>
<dbReference type="SUPFAM" id="SSF52096">
    <property type="entry name" value="ClpP/crotonase"/>
    <property type="match status" value="1"/>
</dbReference>
<dbReference type="GO" id="GO:0008233">
    <property type="term" value="F:peptidase activity"/>
    <property type="evidence" value="ECO:0007669"/>
    <property type="project" value="InterPro"/>
</dbReference>
<proteinExistence type="predicted"/>
<feature type="transmembrane region" description="Helical" evidence="1">
    <location>
        <begin position="6"/>
        <end position="32"/>
    </location>
</feature>
<keyword evidence="1" id="KW-0472">Membrane</keyword>
<feature type="non-terminal residue" evidence="3">
    <location>
        <position position="211"/>
    </location>
</feature>
<dbReference type="InterPro" id="IPR002142">
    <property type="entry name" value="Peptidase_S49"/>
</dbReference>
<comment type="caution">
    <text evidence="3">The sequence shown here is derived from an EMBL/GenBank/DDBJ whole genome shotgun (WGS) entry which is preliminary data.</text>
</comment>
<reference evidence="3" key="1">
    <citation type="submission" date="2020-04" db="EMBL/GenBank/DDBJ databases">
        <authorList>
            <person name="Zhang T."/>
        </authorList>
    </citation>
    <scope>NUCLEOTIDE SEQUENCE</scope>
    <source>
        <strain evidence="3">HKST-UBA01</strain>
    </source>
</reference>
<evidence type="ECO:0000256" key="1">
    <source>
        <dbReference type="SAM" id="Phobius"/>
    </source>
</evidence>
<evidence type="ECO:0000313" key="3">
    <source>
        <dbReference type="EMBL" id="MCA9727566.1"/>
    </source>
</evidence>
<dbReference type="Proteomes" id="UP000697710">
    <property type="component" value="Unassembled WGS sequence"/>
</dbReference>
<accession>A0A956M0H9</accession>
<dbReference type="AlphaFoldDB" id="A0A956M0H9"/>
<feature type="domain" description="Peptidase S49" evidence="2">
    <location>
        <begin position="116"/>
        <end position="208"/>
    </location>
</feature>
<name>A0A956M0H9_UNCEI</name>
<dbReference type="CDD" id="cd07018">
    <property type="entry name" value="S49_SppA_67K_type"/>
    <property type="match status" value="1"/>
</dbReference>
<dbReference type="EMBL" id="JAGQHR010000191">
    <property type="protein sequence ID" value="MCA9727566.1"/>
    <property type="molecule type" value="Genomic_DNA"/>
</dbReference>
<dbReference type="InterPro" id="IPR029045">
    <property type="entry name" value="ClpP/crotonase-like_dom_sf"/>
</dbReference>
<sequence length="211" mass="23319">MKRFVLVVLAFIGFISILTFVSILIVIGVGLSSLGRVSIPSRAVLDIDFERPFVETLPLDPVSRFLQDDQLELRAVIDAIDHAADDSRIVALRAEVSGAGLGLAQIQEMRSALERFRKSGKPVIAFAETFGEFGPGNAAYYLASACDRIYLQPSGDLSLTGFYLEHPFVRGTLDKLGIVPRFGQRYEYKNAVNLSTETQFTDAHREASEHH</sequence>
<dbReference type="InterPro" id="IPR047217">
    <property type="entry name" value="S49_SppA_67K_type_N"/>
</dbReference>